<evidence type="ECO:0000256" key="4">
    <source>
        <dbReference type="ARBA" id="ARBA00023306"/>
    </source>
</evidence>
<evidence type="ECO:0000259" key="6">
    <source>
        <dbReference type="SMART" id="SM00842"/>
    </source>
</evidence>
<reference evidence="7 8" key="1">
    <citation type="submission" date="2017-09" db="EMBL/GenBank/DDBJ databases">
        <title>Depth-based differentiation of microbial function through sediment-hosted aquifers and enrichment of novel symbionts in the deep terrestrial subsurface.</title>
        <authorList>
            <person name="Probst A.J."/>
            <person name="Ladd B."/>
            <person name="Jarett J.K."/>
            <person name="Geller-Mcgrath D.E."/>
            <person name="Sieber C.M."/>
            <person name="Emerson J.B."/>
            <person name="Anantharaman K."/>
            <person name="Thomas B.C."/>
            <person name="Malmstrom R."/>
            <person name="Stieglmeier M."/>
            <person name="Klingl A."/>
            <person name="Woyke T."/>
            <person name="Ryan C.M."/>
            <person name="Banfield J.F."/>
        </authorList>
    </citation>
    <scope>NUCLEOTIDE SEQUENCE [LARGE SCALE GENOMIC DNA]</scope>
    <source>
        <strain evidence="7">CG10_big_fil_rev_8_21_14_0_10_51_16</strain>
    </source>
</reference>
<proteinExistence type="inferred from homology"/>
<keyword evidence="3 5" id="KW-0472">Membrane</keyword>
<dbReference type="PIRSF" id="PIRSF003101">
    <property type="entry name" value="FtsA"/>
    <property type="match status" value="1"/>
</dbReference>
<dbReference type="InterPro" id="IPR043129">
    <property type="entry name" value="ATPase_NBD"/>
</dbReference>
<dbReference type="PANTHER" id="PTHR32432">
    <property type="entry name" value="CELL DIVISION PROTEIN FTSA-RELATED"/>
    <property type="match status" value="1"/>
</dbReference>
<evidence type="ECO:0000313" key="7">
    <source>
        <dbReference type="EMBL" id="PIR45056.1"/>
    </source>
</evidence>
<evidence type="ECO:0000256" key="5">
    <source>
        <dbReference type="HAMAP-Rule" id="MF_02033"/>
    </source>
</evidence>
<dbReference type="Proteomes" id="UP000228767">
    <property type="component" value="Unassembled WGS sequence"/>
</dbReference>
<keyword evidence="1 5" id="KW-1003">Cell membrane</keyword>
<dbReference type="Pfam" id="PF14450">
    <property type="entry name" value="FtsA"/>
    <property type="match status" value="1"/>
</dbReference>
<gene>
    <name evidence="5 7" type="primary">ftsA</name>
    <name evidence="7" type="ORF">COV10_01395</name>
</gene>
<evidence type="ECO:0000256" key="3">
    <source>
        <dbReference type="ARBA" id="ARBA00023136"/>
    </source>
</evidence>
<dbReference type="InterPro" id="IPR050696">
    <property type="entry name" value="FtsA/MreB"/>
</dbReference>
<feature type="domain" description="SHS2" evidence="6">
    <location>
        <begin position="6"/>
        <end position="195"/>
    </location>
</feature>
<comment type="similarity">
    <text evidence="5">Belongs to the FtsA/MreB family.</text>
</comment>
<protein>
    <recommendedName>
        <fullName evidence="5">Cell division protein FtsA</fullName>
    </recommendedName>
</protein>
<comment type="function">
    <text evidence="5">Cell division protein that is involved in the assembly of the Z ring. May serve as a membrane anchor for the Z ring.</text>
</comment>
<dbReference type="Pfam" id="PF02491">
    <property type="entry name" value="SHS2_FTSA"/>
    <property type="match status" value="1"/>
</dbReference>
<keyword evidence="4 5" id="KW-0131">Cell cycle</keyword>
<evidence type="ECO:0000256" key="2">
    <source>
        <dbReference type="ARBA" id="ARBA00022618"/>
    </source>
</evidence>
<dbReference type="NCBIfam" id="TIGR01174">
    <property type="entry name" value="ftsA"/>
    <property type="match status" value="1"/>
</dbReference>
<dbReference type="PANTHER" id="PTHR32432:SF4">
    <property type="entry name" value="CELL DIVISION PROTEIN FTSA"/>
    <property type="match status" value="1"/>
</dbReference>
<comment type="subunit">
    <text evidence="5">Self-interacts. Interacts with FtsZ.</text>
</comment>
<dbReference type="InterPro" id="IPR003494">
    <property type="entry name" value="SHS2_FtsA"/>
</dbReference>
<dbReference type="AlphaFoldDB" id="A0A2H0RF93"/>
<dbReference type="SUPFAM" id="SSF53067">
    <property type="entry name" value="Actin-like ATPase domain"/>
    <property type="match status" value="2"/>
</dbReference>
<dbReference type="Gene3D" id="3.30.420.40">
    <property type="match status" value="3"/>
</dbReference>
<dbReference type="HAMAP" id="MF_02033">
    <property type="entry name" value="FtsA"/>
    <property type="match status" value="1"/>
</dbReference>
<name>A0A2H0RF93_9BACT</name>
<dbReference type="SMART" id="SM00842">
    <property type="entry name" value="FtsA"/>
    <property type="match status" value="1"/>
</dbReference>
<sequence length="396" mass="42061">MRKQIVTGIDIGSATVRVVVVSATHAGDTNVLATASVPSLGIRRGQIDSFEDVVTAIGSALTQASRKAEVSIKKVYLAIGGVTLGSSTNDASIAIAKADGEVTALDIERVIALSESTLKKNANHHIVHTVPLYFKIDGKKILGKPLGMRGSSLEVHTLFVTCLEQHLERMVQAVEAAGVRVEDVAASPIAASLVALTKLERTVGSILVNIGAETVTSVVYEENQPVALHCLSLGSGDITNDIALVMKLALEEAEELKQHREHSVTARKKLDEIISARLSDIFELVESMLKKIGRSALLPAGIVLMGGGSRLDMIEGLAKASLRLPVKMAVLATPGASRADDEEKKPSEQAPKDPIWGVAFGLCIFGLSNESPESGRQNSLVTLWKNIFAGIEKFLP</sequence>
<dbReference type="EMBL" id="PCYI01000007">
    <property type="protein sequence ID" value="PIR45056.1"/>
    <property type="molecule type" value="Genomic_DNA"/>
</dbReference>
<dbReference type="GO" id="GO:0009898">
    <property type="term" value="C:cytoplasmic side of plasma membrane"/>
    <property type="evidence" value="ECO:0007669"/>
    <property type="project" value="UniProtKB-UniRule"/>
</dbReference>
<dbReference type="GO" id="GO:0032153">
    <property type="term" value="C:cell division site"/>
    <property type="evidence" value="ECO:0007669"/>
    <property type="project" value="UniProtKB-UniRule"/>
</dbReference>
<dbReference type="InterPro" id="IPR020823">
    <property type="entry name" value="Cell_div_FtsA"/>
</dbReference>
<keyword evidence="2 5" id="KW-0132">Cell division</keyword>
<evidence type="ECO:0000313" key="8">
    <source>
        <dbReference type="Proteomes" id="UP000228767"/>
    </source>
</evidence>
<organism evidence="7 8">
    <name type="scientific">Candidatus Vogelbacteria bacterium CG10_big_fil_rev_8_21_14_0_10_51_16</name>
    <dbReference type="NCBI Taxonomy" id="1975045"/>
    <lineage>
        <taxon>Bacteria</taxon>
        <taxon>Candidatus Vogeliibacteriota</taxon>
    </lineage>
</organism>
<accession>A0A2H0RF93</accession>
<comment type="caution">
    <text evidence="7">The sequence shown here is derived from an EMBL/GenBank/DDBJ whole genome shotgun (WGS) entry which is preliminary data.</text>
</comment>
<evidence type="ECO:0000256" key="1">
    <source>
        <dbReference type="ARBA" id="ARBA00022475"/>
    </source>
</evidence>
<dbReference type="GO" id="GO:0043093">
    <property type="term" value="P:FtsZ-dependent cytokinesis"/>
    <property type="evidence" value="ECO:0007669"/>
    <property type="project" value="UniProtKB-UniRule"/>
</dbReference>
<comment type="subcellular location">
    <subcellularLocation>
        <location evidence="5">Cell membrane</location>
        <topology evidence="5">Peripheral membrane protein</topology>
        <orientation evidence="5">Cytoplasmic side</orientation>
    </subcellularLocation>
    <text evidence="5">Localizes to the Z ring in an FtsZ-dependent manner. Targeted to the membrane through a conserved C-terminal amphipathic helix.</text>
</comment>